<organism evidence="1 2">
    <name type="scientific">Aureimonas populi</name>
    <dbReference type="NCBI Taxonomy" id="1701758"/>
    <lineage>
        <taxon>Bacteria</taxon>
        <taxon>Pseudomonadati</taxon>
        <taxon>Pseudomonadota</taxon>
        <taxon>Alphaproteobacteria</taxon>
        <taxon>Hyphomicrobiales</taxon>
        <taxon>Aurantimonadaceae</taxon>
        <taxon>Aureimonas</taxon>
    </lineage>
</organism>
<dbReference type="PIRSF" id="PIRSF032025">
    <property type="entry name" value="UCP032025"/>
    <property type="match status" value="1"/>
</dbReference>
<evidence type="ECO:0000313" key="1">
    <source>
        <dbReference type="EMBL" id="MFD2239027.1"/>
    </source>
</evidence>
<protein>
    <submittedName>
        <fullName evidence="1">DUF1489 family protein</fullName>
    </submittedName>
</protein>
<evidence type="ECO:0000313" key="2">
    <source>
        <dbReference type="Proteomes" id="UP001597371"/>
    </source>
</evidence>
<dbReference type="RefSeq" id="WP_209736245.1">
    <property type="nucleotide sequence ID" value="NZ_CP072611.1"/>
</dbReference>
<name>A0ABW5CSQ6_9HYPH</name>
<proteinExistence type="predicted"/>
<reference evidence="2" key="1">
    <citation type="journal article" date="2019" name="Int. J. Syst. Evol. Microbiol.">
        <title>The Global Catalogue of Microorganisms (GCM) 10K type strain sequencing project: providing services to taxonomists for standard genome sequencing and annotation.</title>
        <authorList>
            <consortium name="The Broad Institute Genomics Platform"/>
            <consortium name="The Broad Institute Genome Sequencing Center for Infectious Disease"/>
            <person name="Wu L."/>
            <person name="Ma J."/>
        </authorList>
    </citation>
    <scope>NUCLEOTIDE SEQUENCE [LARGE SCALE GENOMIC DNA]</scope>
    <source>
        <strain evidence="2">ZS-35-S2</strain>
    </source>
</reference>
<comment type="caution">
    <text evidence="1">The sequence shown here is derived from an EMBL/GenBank/DDBJ whole genome shotgun (WGS) entry which is preliminary data.</text>
</comment>
<dbReference type="Proteomes" id="UP001597371">
    <property type="component" value="Unassembled WGS sequence"/>
</dbReference>
<dbReference type="InterPro" id="IPR008320">
    <property type="entry name" value="UCP032025"/>
</dbReference>
<dbReference type="Pfam" id="PF07370">
    <property type="entry name" value="DUF1489"/>
    <property type="match status" value="1"/>
</dbReference>
<gene>
    <name evidence="1" type="ORF">ACFSKQ_16360</name>
</gene>
<accession>A0ABW5CSQ6</accession>
<keyword evidence="2" id="KW-1185">Reference proteome</keyword>
<sequence>MPLHMIKLCVGVESVEDLRAWVETRLQEARDAGRPAEQSHVTRVMPKRAAEILAGGSLFWVIRGHVQVRQRILRFEPVQGADGIQRCRIVLEPVFSATEWQPRRPFQGWRYLKPEEAPADIDGGEEGALALPAHLRRELTALGLL</sequence>
<dbReference type="EMBL" id="JBHUIJ010000023">
    <property type="protein sequence ID" value="MFD2239027.1"/>
    <property type="molecule type" value="Genomic_DNA"/>
</dbReference>